<dbReference type="SUPFAM" id="SSF53383">
    <property type="entry name" value="PLP-dependent transferases"/>
    <property type="match status" value="1"/>
</dbReference>
<keyword evidence="5" id="KW-0032">Aminotransferase</keyword>
<comment type="caution">
    <text evidence="5">The sequence shown here is derived from an EMBL/GenBank/DDBJ whole genome shotgun (WGS) entry which is preliminary data.</text>
</comment>
<protein>
    <submittedName>
        <fullName evidence="5">Aminotransferase class V-fold PLP-dependent enzyme</fullName>
    </submittedName>
</protein>
<evidence type="ECO:0000313" key="6">
    <source>
        <dbReference type="Proteomes" id="UP000574931"/>
    </source>
</evidence>
<evidence type="ECO:0000256" key="2">
    <source>
        <dbReference type="ARBA" id="ARBA00022898"/>
    </source>
</evidence>
<dbReference type="AlphaFoldDB" id="A0A849KKS6"/>
<dbReference type="InterPro" id="IPR018319">
    <property type="entry name" value="SelA-like"/>
</dbReference>
<feature type="modified residue" description="N6-(pyridoxal phosphate)lysine" evidence="4">
    <location>
        <position position="222"/>
    </location>
</feature>
<comment type="cofactor">
    <cofactor evidence="1 4">
        <name>pyridoxal 5'-phosphate</name>
        <dbReference type="ChEBI" id="CHEBI:597326"/>
    </cofactor>
</comment>
<evidence type="ECO:0000256" key="1">
    <source>
        <dbReference type="ARBA" id="ARBA00001933"/>
    </source>
</evidence>
<name>A0A849KKS6_9HYPH</name>
<dbReference type="Proteomes" id="UP000574931">
    <property type="component" value="Unassembled WGS sequence"/>
</dbReference>
<keyword evidence="6" id="KW-1185">Reference proteome</keyword>
<dbReference type="GO" id="GO:0004125">
    <property type="term" value="F:L-seryl-tRNA(Sec) selenium transferase activity"/>
    <property type="evidence" value="ECO:0007669"/>
    <property type="project" value="TreeGrafter"/>
</dbReference>
<dbReference type="Pfam" id="PF03841">
    <property type="entry name" value="SelA"/>
    <property type="match status" value="1"/>
</dbReference>
<dbReference type="InterPro" id="IPR015424">
    <property type="entry name" value="PyrdxlP-dep_Trfase"/>
</dbReference>
<organism evidence="5 6">
    <name type="scientific">Ochrobactrum soli</name>
    <dbReference type="NCBI Taxonomy" id="2448455"/>
    <lineage>
        <taxon>Bacteria</taxon>
        <taxon>Pseudomonadati</taxon>
        <taxon>Pseudomonadota</taxon>
        <taxon>Alphaproteobacteria</taxon>
        <taxon>Hyphomicrobiales</taxon>
        <taxon>Brucellaceae</taxon>
        <taxon>Brucella/Ochrobactrum group</taxon>
        <taxon>Ochrobactrum</taxon>
    </lineage>
</organism>
<dbReference type="PANTHER" id="PTHR32328">
    <property type="entry name" value="L-SERYL-TRNA(SEC) SELENIUM TRANSFERASE"/>
    <property type="match status" value="1"/>
</dbReference>
<sequence>MDKTNPQRPNQTIRERFGLRPIINVSGTMTALGASIIVPEAIRAMAEIAPQFVEMDDLHRTASGVVARLTGGEAGFVTASCASGISLALAGAITGTDLLAIERLPDVAPGAKDEIIVQLGHLVNFGGNIDQSIRLAGGKVIQAGTVSVTHDYHVANAITDKTAAALYVVSHHTVQYGMLSLEQFAEICHLKGVPVIVDAASEYDLQRFLKAGADIVIYSGHKFLGGPTTGVVAGRKDLVRAAFLQNRGIGRGMKVGKESIAGVIAALEAWESRDHAGIRERETVALKLWHDTLEGHKGIKADIVPDPTDNPLDRLEIRVTPESGFSAAGFAKALSLAEPPIIVRNHEVERDHFYLDPCNLHEGEAEIVAEALKKTLADARPEYALMRPGKSSSSALAWPD</sequence>
<dbReference type="GO" id="GO:0008483">
    <property type="term" value="F:transaminase activity"/>
    <property type="evidence" value="ECO:0007669"/>
    <property type="project" value="UniProtKB-KW"/>
</dbReference>
<dbReference type="Gene3D" id="3.40.640.10">
    <property type="entry name" value="Type I PLP-dependent aspartate aminotransferase-like (Major domain)"/>
    <property type="match status" value="1"/>
</dbReference>
<evidence type="ECO:0000256" key="3">
    <source>
        <dbReference type="ARBA" id="ARBA00044507"/>
    </source>
</evidence>
<gene>
    <name evidence="5" type="ORF">HKX02_18565</name>
</gene>
<dbReference type="InterPro" id="IPR015421">
    <property type="entry name" value="PyrdxlP-dep_Trfase_major"/>
</dbReference>
<reference evidence="5 6" key="1">
    <citation type="submission" date="2020-05" db="EMBL/GenBank/DDBJ databases">
        <title>Draft Genome Sequence of Ochrobactrum soli Isolated from Stable Fly Gut.</title>
        <authorList>
            <person name="Pileggi M.T."/>
            <person name="Vazhakkala L.J."/>
            <person name="Wong C.N."/>
        </authorList>
    </citation>
    <scope>NUCLEOTIDE SEQUENCE [LARGE SCALE GENOMIC DNA]</scope>
    <source>
        <strain evidence="5 6">MTP-C0764</strain>
    </source>
</reference>
<dbReference type="PANTHER" id="PTHR32328:SF0">
    <property type="entry name" value="L-SERYL-TRNA(SEC) SELENIUM TRANSFERASE"/>
    <property type="match status" value="1"/>
</dbReference>
<dbReference type="EMBL" id="JABFCY010000013">
    <property type="protein sequence ID" value="NNU62241.1"/>
    <property type="molecule type" value="Genomic_DNA"/>
</dbReference>
<accession>A0A849KKS6</accession>
<keyword evidence="5" id="KW-0808">Transferase</keyword>
<keyword evidence="2 4" id="KW-0663">Pyridoxal phosphate</keyword>
<comment type="similarity">
    <text evidence="3">Belongs to the SelA family.</text>
</comment>
<evidence type="ECO:0000313" key="5">
    <source>
        <dbReference type="EMBL" id="NNU62241.1"/>
    </source>
</evidence>
<evidence type="ECO:0000256" key="4">
    <source>
        <dbReference type="PIRSR" id="PIRSR618319-50"/>
    </source>
</evidence>
<proteinExistence type="inferred from homology"/>
<dbReference type="RefSeq" id="WP_152850497.1">
    <property type="nucleotide sequence ID" value="NZ_JABFCY010000013.1"/>
</dbReference>